<keyword evidence="1" id="KW-0812">Transmembrane</keyword>
<dbReference type="RefSeq" id="WP_183911495.1">
    <property type="nucleotide sequence ID" value="NZ_JACHXZ010000004.1"/>
</dbReference>
<accession>A0A839UQG1</accession>
<evidence type="ECO:0000313" key="2">
    <source>
        <dbReference type="EMBL" id="MBB3170023.1"/>
    </source>
</evidence>
<keyword evidence="1" id="KW-1133">Transmembrane helix</keyword>
<dbReference type="EMBL" id="JACHXZ010000004">
    <property type="protein sequence ID" value="MBB3170023.1"/>
    <property type="molecule type" value="Genomic_DNA"/>
</dbReference>
<dbReference type="AlphaFoldDB" id="A0A839UQG1"/>
<protein>
    <submittedName>
        <fullName evidence="2">Uncharacterized protein</fullName>
    </submittedName>
</protein>
<keyword evidence="1" id="KW-0472">Membrane</keyword>
<name>A0A839UQG1_9GAMM</name>
<sequence>MKRYGFTFEKHRGQDARSIDLRFFITIYSFFACIFTLIYSGERDVTLYIFLCFIYLIFAFLPEVFPKVKGYPLLGLVAVVAYLSYLDKGKMFQGRIELVAIYGVYNTLVAITALYACFPKEIKANKAKQE</sequence>
<reference evidence="2 3" key="1">
    <citation type="submission" date="2020-08" db="EMBL/GenBank/DDBJ databases">
        <title>Genomic Encyclopedia of Type Strains, Phase III (KMG-III): the genomes of soil and plant-associated and newly described type strains.</title>
        <authorList>
            <person name="Whitman W."/>
        </authorList>
    </citation>
    <scope>NUCLEOTIDE SEQUENCE [LARGE SCALE GENOMIC DNA]</scope>
    <source>
        <strain evidence="2 3">CECT 8571</strain>
    </source>
</reference>
<feature type="transmembrane region" description="Helical" evidence="1">
    <location>
        <begin position="21"/>
        <end position="39"/>
    </location>
</feature>
<comment type="caution">
    <text evidence="2">The sequence shown here is derived from an EMBL/GenBank/DDBJ whole genome shotgun (WGS) entry which is preliminary data.</text>
</comment>
<gene>
    <name evidence="2" type="ORF">FHS30_003236</name>
</gene>
<feature type="transmembrane region" description="Helical" evidence="1">
    <location>
        <begin position="68"/>
        <end position="86"/>
    </location>
</feature>
<proteinExistence type="predicted"/>
<feature type="transmembrane region" description="Helical" evidence="1">
    <location>
        <begin position="45"/>
        <end position="61"/>
    </location>
</feature>
<dbReference type="Proteomes" id="UP000559987">
    <property type="component" value="Unassembled WGS sequence"/>
</dbReference>
<evidence type="ECO:0000256" key="1">
    <source>
        <dbReference type="SAM" id="Phobius"/>
    </source>
</evidence>
<evidence type="ECO:0000313" key="3">
    <source>
        <dbReference type="Proteomes" id="UP000559987"/>
    </source>
</evidence>
<feature type="transmembrane region" description="Helical" evidence="1">
    <location>
        <begin position="98"/>
        <end position="118"/>
    </location>
</feature>
<dbReference type="PROSITE" id="PS51257">
    <property type="entry name" value="PROKAR_LIPOPROTEIN"/>
    <property type="match status" value="1"/>
</dbReference>
<keyword evidence="3" id="KW-1185">Reference proteome</keyword>
<organism evidence="2 3">
    <name type="scientific">Simiduia aestuariiviva</name>
    <dbReference type="NCBI Taxonomy" id="1510459"/>
    <lineage>
        <taxon>Bacteria</taxon>
        <taxon>Pseudomonadati</taxon>
        <taxon>Pseudomonadota</taxon>
        <taxon>Gammaproteobacteria</taxon>
        <taxon>Cellvibrionales</taxon>
        <taxon>Cellvibrionaceae</taxon>
        <taxon>Simiduia</taxon>
    </lineage>
</organism>